<accession>A0ACB7ZKL3</accession>
<organism evidence="1 2">
    <name type="scientific">Vaccinium darrowii</name>
    <dbReference type="NCBI Taxonomy" id="229202"/>
    <lineage>
        <taxon>Eukaryota</taxon>
        <taxon>Viridiplantae</taxon>
        <taxon>Streptophyta</taxon>
        <taxon>Embryophyta</taxon>
        <taxon>Tracheophyta</taxon>
        <taxon>Spermatophyta</taxon>
        <taxon>Magnoliopsida</taxon>
        <taxon>eudicotyledons</taxon>
        <taxon>Gunneridae</taxon>
        <taxon>Pentapetalae</taxon>
        <taxon>asterids</taxon>
        <taxon>Ericales</taxon>
        <taxon>Ericaceae</taxon>
        <taxon>Vaccinioideae</taxon>
        <taxon>Vaccinieae</taxon>
        <taxon>Vaccinium</taxon>
    </lineage>
</organism>
<dbReference type="EMBL" id="CM037159">
    <property type="protein sequence ID" value="KAH7866024.1"/>
    <property type="molecule type" value="Genomic_DNA"/>
</dbReference>
<proteinExistence type="predicted"/>
<comment type="caution">
    <text evidence="1">The sequence shown here is derived from an EMBL/GenBank/DDBJ whole genome shotgun (WGS) entry which is preliminary data.</text>
</comment>
<gene>
    <name evidence="1" type="ORF">Vadar_014404</name>
</gene>
<evidence type="ECO:0000313" key="1">
    <source>
        <dbReference type="EMBL" id="KAH7866024.1"/>
    </source>
</evidence>
<sequence>METESKKTDPMAPSSPPRMNWIRGRNICLVVIAVILGLVRLLVILGFTVFKTKRPVTTINSVALEDLNLSLNIAKVEAYLSVTNLSIKNPNKVGFKYTNSNIFRMKRPL</sequence>
<protein>
    <submittedName>
        <fullName evidence="1">Uncharacterized protein</fullName>
    </submittedName>
</protein>
<keyword evidence="2" id="KW-1185">Reference proteome</keyword>
<evidence type="ECO:0000313" key="2">
    <source>
        <dbReference type="Proteomes" id="UP000828048"/>
    </source>
</evidence>
<name>A0ACB7ZKL3_9ERIC</name>
<dbReference type="Proteomes" id="UP000828048">
    <property type="component" value="Chromosome 9"/>
</dbReference>
<reference evidence="1 2" key="1">
    <citation type="journal article" date="2021" name="Hortic Res">
        <title>High-quality reference genome and annotation aids understanding of berry development for evergreen blueberry (Vaccinium darrowii).</title>
        <authorList>
            <person name="Yu J."/>
            <person name="Hulse-Kemp A.M."/>
            <person name="Babiker E."/>
            <person name="Staton M."/>
        </authorList>
    </citation>
    <scope>NUCLEOTIDE SEQUENCE [LARGE SCALE GENOMIC DNA]</scope>
    <source>
        <strain evidence="2">cv. NJ 8807/NJ 8810</strain>
        <tissue evidence="1">Young leaf</tissue>
    </source>
</reference>